<dbReference type="STRING" id="1588748.HMPREF3182_00882"/>
<evidence type="ECO:0000256" key="11">
    <source>
        <dbReference type="ARBA" id="ARBA00022989"/>
    </source>
</evidence>
<evidence type="ECO:0000256" key="12">
    <source>
        <dbReference type="ARBA" id="ARBA00023012"/>
    </source>
</evidence>
<keyword evidence="9 16" id="KW-0418">Kinase</keyword>
<dbReference type="EMBL" id="LSDT01000042">
    <property type="protein sequence ID" value="KXB91060.1"/>
    <property type="molecule type" value="Genomic_DNA"/>
</dbReference>
<evidence type="ECO:0000313" key="16">
    <source>
        <dbReference type="EMBL" id="KXB91060.1"/>
    </source>
</evidence>
<evidence type="ECO:0000256" key="3">
    <source>
        <dbReference type="ARBA" id="ARBA00012438"/>
    </source>
</evidence>
<dbReference type="InterPro" id="IPR036890">
    <property type="entry name" value="HATPase_C_sf"/>
</dbReference>
<evidence type="ECO:0000256" key="14">
    <source>
        <dbReference type="SAM" id="Phobius"/>
    </source>
</evidence>
<dbReference type="PANTHER" id="PTHR45528">
    <property type="entry name" value="SENSOR HISTIDINE KINASE CPXA"/>
    <property type="match status" value="1"/>
</dbReference>
<dbReference type="SMART" id="SM00387">
    <property type="entry name" value="HATPase_c"/>
    <property type="match status" value="1"/>
</dbReference>
<feature type="transmembrane region" description="Helical" evidence="14">
    <location>
        <begin position="109"/>
        <end position="130"/>
    </location>
</feature>
<keyword evidence="5" id="KW-0597">Phosphoprotein</keyword>
<evidence type="ECO:0000259" key="15">
    <source>
        <dbReference type="PROSITE" id="PS50109"/>
    </source>
</evidence>
<dbReference type="InterPro" id="IPR003661">
    <property type="entry name" value="HisK_dim/P_dom"/>
</dbReference>
<name>A0A134CFT6_9FIRM</name>
<dbReference type="InterPro" id="IPR003594">
    <property type="entry name" value="HATPase_dom"/>
</dbReference>
<keyword evidence="10" id="KW-0067">ATP-binding</keyword>
<feature type="domain" description="Histidine kinase" evidence="15">
    <location>
        <begin position="232"/>
        <end position="431"/>
    </location>
</feature>
<keyword evidence="11 14" id="KW-1133">Transmembrane helix</keyword>
<organism evidence="16 17">
    <name type="scientific">Megasphaera hutchinsoni</name>
    <dbReference type="NCBI Taxonomy" id="1588748"/>
    <lineage>
        <taxon>Bacteria</taxon>
        <taxon>Bacillati</taxon>
        <taxon>Bacillota</taxon>
        <taxon>Negativicutes</taxon>
        <taxon>Veillonellales</taxon>
        <taxon>Veillonellaceae</taxon>
        <taxon>Megasphaera</taxon>
    </lineage>
</organism>
<dbReference type="RefSeq" id="WP_062485616.1">
    <property type="nucleotide sequence ID" value="NZ_KQ960952.1"/>
</dbReference>
<dbReference type="InterPro" id="IPR005467">
    <property type="entry name" value="His_kinase_dom"/>
</dbReference>
<dbReference type="SUPFAM" id="SSF47384">
    <property type="entry name" value="Homodimeric domain of signal transducing histidine kinase"/>
    <property type="match status" value="1"/>
</dbReference>
<feature type="transmembrane region" description="Helical" evidence="14">
    <location>
        <begin position="12"/>
        <end position="33"/>
    </location>
</feature>
<dbReference type="PATRIC" id="fig|1588748.3.peg.847"/>
<reference evidence="17" key="1">
    <citation type="submission" date="2016-01" db="EMBL/GenBank/DDBJ databases">
        <authorList>
            <person name="Mitreva M."/>
            <person name="Pepin K.H."/>
            <person name="Mihindukulasuriya K.A."/>
            <person name="Fulton R."/>
            <person name="Fronick C."/>
            <person name="O'Laughlin M."/>
            <person name="Miner T."/>
            <person name="Herter B."/>
            <person name="Rosa B.A."/>
            <person name="Cordes M."/>
            <person name="Tomlinson C."/>
            <person name="Wollam A."/>
            <person name="Palsikar V.B."/>
            <person name="Mardis E.R."/>
            <person name="Wilson R.K."/>
        </authorList>
    </citation>
    <scope>NUCLEOTIDE SEQUENCE [LARGE SCALE GENOMIC DNA]</scope>
    <source>
        <strain evidence="17">KA00182</strain>
    </source>
</reference>
<feature type="transmembrane region" description="Helical" evidence="14">
    <location>
        <begin position="150"/>
        <end position="170"/>
    </location>
</feature>
<evidence type="ECO:0000256" key="13">
    <source>
        <dbReference type="ARBA" id="ARBA00023136"/>
    </source>
</evidence>
<dbReference type="AlphaFoldDB" id="A0A134CFT6"/>
<dbReference type="GO" id="GO:0005524">
    <property type="term" value="F:ATP binding"/>
    <property type="evidence" value="ECO:0007669"/>
    <property type="project" value="UniProtKB-KW"/>
</dbReference>
<keyword evidence="12" id="KW-0902">Two-component regulatory system</keyword>
<dbReference type="Pfam" id="PF02518">
    <property type="entry name" value="HATPase_c"/>
    <property type="match status" value="1"/>
</dbReference>
<sequence length="431" mass="50751">MFNYIIKKFKKIIIRILALMFFLTFSLMAFLYLNYKLGDKYPNPNYVYTYIDNNKTDTYLNENNKNFLKENDIWAIRLDKNGKVIESFNKPREVKNKFEITDVAGFTRYYLADYPVFTYIIEGGLILFAYPKNSLDKLPFNYYSYKKLIFNLWIFALFLILFLLFVYIFYRIDIRNILKNILPFQKGIDKLFEDDYEKLDESGELRDLALSINKANERYNNLKKSQSKWIRGVSHDVRTPLAKISWELNKENKNDLDTKNIQDQILKISNILEGLNLTMSLANIDKENFEAKSPLKVIRKVIVDKLNENPKREIIFENRLRDPDIKIKMDPTLFYRMVENIIKNSLAYTEGKIELIISNSDNKLIIRVLDQGCGVDEGLIKRINDEDLTNITRHGLGIFIAKQIAELHDGKFSIENKDQGLDVSFIFDLVN</sequence>
<dbReference type="GO" id="GO:0005886">
    <property type="term" value="C:plasma membrane"/>
    <property type="evidence" value="ECO:0007669"/>
    <property type="project" value="UniProtKB-SubCell"/>
</dbReference>
<dbReference type="SUPFAM" id="SSF55874">
    <property type="entry name" value="ATPase domain of HSP90 chaperone/DNA topoisomerase II/histidine kinase"/>
    <property type="match status" value="1"/>
</dbReference>
<evidence type="ECO:0000256" key="7">
    <source>
        <dbReference type="ARBA" id="ARBA00022692"/>
    </source>
</evidence>
<keyword evidence="6" id="KW-0808">Transferase</keyword>
<evidence type="ECO:0000256" key="10">
    <source>
        <dbReference type="ARBA" id="ARBA00022840"/>
    </source>
</evidence>
<comment type="catalytic activity">
    <reaction evidence="1">
        <text>ATP + protein L-histidine = ADP + protein N-phospho-L-histidine.</text>
        <dbReference type="EC" id="2.7.13.3"/>
    </reaction>
</comment>
<dbReference type="Gene3D" id="1.10.287.130">
    <property type="match status" value="1"/>
</dbReference>
<gene>
    <name evidence="16" type="ORF">HMPREF3182_00882</name>
</gene>
<dbReference type="GO" id="GO:0000155">
    <property type="term" value="F:phosphorelay sensor kinase activity"/>
    <property type="evidence" value="ECO:0007669"/>
    <property type="project" value="InterPro"/>
</dbReference>
<accession>A0A134CFT6</accession>
<evidence type="ECO:0000313" key="17">
    <source>
        <dbReference type="Proteomes" id="UP000070160"/>
    </source>
</evidence>
<evidence type="ECO:0000256" key="6">
    <source>
        <dbReference type="ARBA" id="ARBA00022679"/>
    </source>
</evidence>
<dbReference type="InterPro" id="IPR036097">
    <property type="entry name" value="HisK_dim/P_sf"/>
</dbReference>
<keyword evidence="13 14" id="KW-0472">Membrane</keyword>
<dbReference type="CDD" id="cd00082">
    <property type="entry name" value="HisKA"/>
    <property type="match status" value="1"/>
</dbReference>
<dbReference type="EC" id="2.7.13.3" evidence="3"/>
<keyword evidence="17" id="KW-1185">Reference proteome</keyword>
<evidence type="ECO:0000256" key="5">
    <source>
        <dbReference type="ARBA" id="ARBA00022553"/>
    </source>
</evidence>
<dbReference type="PANTHER" id="PTHR45528:SF1">
    <property type="entry name" value="SENSOR HISTIDINE KINASE CPXA"/>
    <property type="match status" value="1"/>
</dbReference>
<evidence type="ECO:0000256" key="2">
    <source>
        <dbReference type="ARBA" id="ARBA00004651"/>
    </source>
</evidence>
<comment type="caution">
    <text evidence="16">The sequence shown here is derived from an EMBL/GenBank/DDBJ whole genome shotgun (WGS) entry which is preliminary data.</text>
</comment>
<evidence type="ECO:0000256" key="9">
    <source>
        <dbReference type="ARBA" id="ARBA00022777"/>
    </source>
</evidence>
<dbReference type="PROSITE" id="PS50109">
    <property type="entry name" value="HIS_KIN"/>
    <property type="match status" value="1"/>
</dbReference>
<evidence type="ECO:0000256" key="8">
    <source>
        <dbReference type="ARBA" id="ARBA00022741"/>
    </source>
</evidence>
<evidence type="ECO:0000256" key="1">
    <source>
        <dbReference type="ARBA" id="ARBA00000085"/>
    </source>
</evidence>
<keyword evidence="4" id="KW-1003">Cell membrane</keyword>
<dbReference type="InterPro" id="IPR050398">
    <property type="entry name" value="HssS/ArlS-like"/>
</dbReference>
<proteinExistence type="predicted"/>
<dbReference type="Proteomes" id="UP000070160">
    <property type="component" value="Unassembled WGS sequence"/>
</dbReference>
<evidence type="ECO:0000256" key="4">
    <source>
        <dbReference type="ARBA" id="ARBA00022475"/>
    </source>
</evidence>
<keyword evidence="7 14" id="KW-0812">Transmembrane</keyword>
<keyword evidence="8" id="KW-0547">Nucleotide-binding</keyword>
<protein>
    <recommendedName>
        <fullName evidence="3">histidine kinase</fullName>
        <ecNumber evidence="3">2.7.13.3</ecNumber>
    </recommendedName>
</protein>
<dbReference type="Gene3D" id="3.30.565.10">
    <property type="entry name" value="Histidine kinase-like ATPase, C-terminal domain"/>
    <property type="match status" value="1"/>
</dbReference>
<comment type="subcellular location">
    <subcellularLocation>
        <location evidence="2">Cell membrane</location>
        <topology evidence="2">Multi-pass membrane protein</topology>
    </subcellularLocation>
</comment>